<dbReference type="SUPFAM" id="SSF47336">
    <property type="entry name" value="ACP-like"/>
    <property type="match status" value="1"/>
</dbReference>
<evidence type="ECO:0000256" key="3">
    <source>
        <dbReference type="ARBA" id="ARBA00022679"/>
    </source>
</evidence>
<dbReference type="InterPro" id="IPR036291">
    <property type="entry name" value="NAD(P)-bd_dom_sf"/>
</dbReference>
<dbReference type="PANTHER" id="PTHR43775">
    <property type="entry name" value="FATTY ACID SYNTHASE"/>
    <property type="match status" value="1"/>
</dbReference>
<accession>A0A5N6S8V3</accession>
<dbReference type="Proteomes" id="UP000325672">
    <property type="component" value="Unassembled WGS sequence"/>
</dbReference>
<dbReference type="Pfam" id="PF13602">
    <property type="entry name" value="ADH_zinc_N_2"/>
    <property type="match status" value="1"/>
</dbReference>
<dbReference type="GO" id="GO:0044550">
    <property type="term" value="P:secondary metabolite biosynthetic process"/>
    <property type="evidence" value="ECO:0007669"/>
    <property type="project" value="UniProtKB-ARBA"/>
</dbReference>
<dbReference type="GeneID" id="43645373"/>
<keyword evidence="2" id="KW-0597">Phosphoprotein</keyword>
<feature type="domain" description="Ketoreductase" evidence="5">
    <location>
        <begin position="332"/>
        <end position="511"/>
    </location>
</feature>
<dbReference type="GO" id="GO:0016491">
    <property type="term" value="F:oxidoreductase activity"/>
    <property type="evidence" value="ECO:0007669"/>
    <property type="project" value="InterPro"/>
</dbReference>
<evidence type="ECO:0000313" key="7">
    <source>
        <dbReference type="EMBL" id="KAE8131072.1"/>
    </source>
</evidence>
<dbReference type="GO" id="GO:1901336">
    <property type="term" value="P:lactone biosynthetic process"/>
    <property type="evidence" value="ECO:0007669"/>
    <property type="project" value="UniProtKB-ARBA"/>
</dbReference>
<feature type="domain" description="Enoyl reductase (ER)" evidence="6">
    <location>
        <begin position="2"/>
        <end position="308"/>
    </location>
</feature>
<dbReference type="Pfam" id="PF08240">
    <property type="entry name" value="ADH_N"/>
    <property type="match status" value="1"/>
</dbReference>
<dbReference type="Pfam" id="PF08659">
    <property type="entry name" value="KR"/>
    <property type="match status" value="1"/>
</dbReference>
<keyword evidence="3" id="KW-0808">Transferase</keyword>
<dbReference type="Gene3D" id="3.40.50.720">
    <property type="entry name" value="NAD(P)-binding Rossmann-like Domain"/>
    <property type="match status" value="2"/>
</dbReference>
<dbReference type="InterPro" id="IPR013154">
    <property type="entry name" value="ADH-like_N"/>
</dbReference>
<evidence type="ECO:0000259" key="6">
    <source>
        <dbReference type="SMART" id="SM00829"/>
    </source>
</evidence>
<evidence type="ECO:0000256" key="4">
    <source>
        <dbReference type="ARBA" id="ARBA00023268"/>
    </source>
</evidence>
<dbReference type="InterPro" id="IPR020843">
    <property type="entry name" value="ER"/>
</dbReference>
<dbReference type="SMART" id="SM00829">
    <property type="entry name" value="PKS_ER"/>
    <property type="match status" value="1"/>
</dbReference>
<dbReference type="InterPro" id="IPR013968">
    <property type="entry name" value="PKS_KR"/>
</dbReference>
<protein>
    <submittedName>
        <fullName evidence="7">KR domain-containing protein</fullName>
    </submittedName>
</protein>
<dbReference type="InterPro" id="IPR011032">
    <property type="entry name" value="GroES-like_sf"/>
</dbReference>
<keyword evidence="8" id="KW-1185">Reference proteome</keyword>
<dbReference type="EMBL" id="ML743678">
    <property type="protein sequence ID" value="KAE8131072.1"/>
    <property type="molecule type" value="Genomic_DNA"/>
</dbReference>
<proteinExistence type="predicted"/>
<dbReference type="InterPro" id="IPR057326">
    <property type="entry name" value="KR_dom"/>
</dbReference>
<evidence type="ECO:0000256" key="1">
    <source>
        <dbReference type="ARBA" id="ARBA00022450"/>
    </source>
</evidence>
<dbReference type="OrthoDB" id="329835at2759"/>
<dbReference type="FunFam" id="3.40.50.720:FF:000209">
    <property type="entry name" value="Polyketide synthase Pks12"/>
    <property type="match status" value="1"/>
</dbReference>
<reference evidence="7 8" key="1">
    <citation type="submission" date="2019-04" db="EMBL/GenBank/DDBJ databases">
        <title>Friends and foes A comparative genomics study of 23 Aspergillus species from section Flavi.</title>
        <authorList>
            <consortium name="DOE Joint Genome Institute"/>
            <person name="Kjaerbolling I."/>
            <person name="Vesth T."/>
            <person name="Frisvad J.C."/>
            <person name="Nybo J.L."/>
            <person name="Theobald S."/>
            <person name="Kildgaard S."/>
            <person name="Isbrandt T."/>
            <person name="Kuo A."/>
            <person name="Sato A."/>
            <person name="Lyhne E.K."/>
            <person name="Kogle M.E."/>
            <person name="Wiebenga A."/>
            <person name="Kun R.S."/>
            <person name="Lubbers R.J."/>
            <person name="Makela M.R."/>
            <person name="Barry K."/>
            <person name="Chovatia M."/>
            <person name="Clum A."/>
            <person name="Daum C."/>
            <person name="Haridas S."/>
            <person name="He G."/>
            <person name="LaButti K."/>
            <person name="Lipzen A."/>
            <person name="Mondo S."/>
            <person name="Riley R."/>
            <person name="Salamov A."/>
            <person name="Simmons B.A."/>
            <person name="Magnuson J.K."/>
            <person name="Henrissat B."/>
            <person name="Mortensen U.H."/>
            <person name="Larsen T.O."/>
            <person name="Devries R.P."/>
            <person name="Grigoriev I.V."/>
            <person name="Machida M."/>
            <person name="Baker S.E."/>
            <person name="Andersen M.R."/>
        </authorList>
    </citation>
    <scope>NUCLEOTIDE SEQUENCE [LARGE SCALE GENOMIC DNA]</scope>
    <source>
        <strain evidence="7 8">CBS 117625</strain>
    </source>
</reference>
<dbReference type="InterPro" id="IPR036736">
    <property type="entry name" value="ACP-like_sf"/>
</dbReference>
<dbReference type="Gene3D" id="3.90.180.10">
    <property type="entry name" value="Medium-chain alcohol dehydrogenases, catalytic domain"/>
    <property type="match status" value="1"/>
</dbReference>
<dbReference type="GO" id="GO:0006633">
    <property type="term" value="P:fatty acid biosynthetic process"/>
    <property type="evidence" value="ECO:0007669"/>
    <property type="project" value="TreeGrafter"/>
</dbReference>
<evidence type="ECO:0000313" key="8">
    <source>
        <dbReference type="Proteomes" id="UP000325672"/>
    </source>
</evidence>
<evidence type="ECO:0000256" key="2">
    <source>
        <dbReference type="ARBA" id="ARBA00022553"/>
    </source>
</evidence>
<gene>
    <name evidence="7" type="ORF">BDV38DRAFT_289055</name>
</gene>
<name>A0A5N6S8V3_ASPPS</name>
<dbReference type="PANTHER" id="PTHR43775:SF49">
    <property type="entry name" value="SYNTHASE, PUTATIVE (JCVI)-RELATED"/>
    <property type="match status" value="1"/>
</dbReference>
<dbReference type="SUPFAM" id="SSF51735">
    <property type="entry name" value="NAD(P)-binding Rossmann-fold domains"/>
    <property type="match status" value="2"/>
</dbReference>
<sequence>MKPDNLASHPSQNDIDEVEIEVKFVGLNFRDVMVALGIMSNKNELGMEASGIVRKCGPGVKQFQPGDRVVISGPGVFRTHAVVFTSKCALLPPSLSLEDAASILVVYITALYCLMDIGRLEKGQSVLIHAACGGVGLAAVQLCQMVGARIYATVGSEQKTQYLIDNFGLARQQVFSSRDTSFLPKLMQETHGQGADIVLNSLAGELLQASWKCVAEFGKMIEIGKRDFMEHGTIGLKPFGSNRAFFGVDLIRLSEKPGFTDRLFRQALRLYEEGKISPIRPLAVVSGTDTPEAFRSLQQGRHLGKLVVKMPGTSRTGLMARFRYQVRLSPNASYILVGGLGGIGRIMASWMVERGARNLIFLSRSAGETSKDRSFIRELEVQGCTAITMTGDVAVMGDVRAAIHGCPLPVAGVLQLSMVVRDQFIPDMSHTDWQDTLSAKVTGTWNLHHTLTECNANLDFFVVCGSITGVMGNAGQANYSAANAFVSSFAQYRRQKGLPASVVNLGGVDDVGFLATQDIKLRERMRSGSVRLLSEQEVMDAFEIAIFHSSPRQSAKPPEPLRIEGNLIVGMSSTKSLADPSVRPLWGQDARFRFYDKLDLQQGPSHDKLEGAARLRNMLATLEKEPEILNDLSQKKQFVVETVKAIQEYSAFARGQTYHQVATMPIDSLMTVEIRNWTRRFLRLDLSLVAITKAATIEGLGELLFETMRSKYLK</sequence>
<dbReference type="RefSeq" id="XP_031907135.1">
    <property type="nucleotide sequence ID" value="XM_032061163.1"/>
</dbReference>
<dbReference type="AlphaFoldDB" id="A0A5N6S8V3"/>
<organism evidence="7 8">
    <name type="scientific">Aspergillus pseudotamarii</name>
    <dbReference type="NCBI Taxonomy" id="132259"/>
    <lineage>
        <taxon>Eukaryota</taxon>
        <taxon>Fungi</taxon>
        <taxon>Dikarya</taxon>
        <taxon>Ascomycota</taxon>
        <taxon>Pezizomycotina</taxon>
        <taxon>Eurotiomycetes</taxon>
        <taxon>Eurotiomycetidae</taxon>
        <taxon>Eurotiales</taxon>
        <taxon>Aspergillaceae</taxon>
        <taxon>Aspergillus</taxon>
        <taxon>Aspergillus subgen. Circumdati</taxon>
    </lineage>
</organism>
<dbReference type="InterPro" id="IPR050091">
    <property type="entry name" value="PKS_NRPS_Biosynth_Enz"/>
</dbReference>
<keyword evidence="1" id="KW-0596">Phosphopantetheine</keyword>
<dbReference type="SUPFAM" id="SSF50129">
    <property type="entry name" value="GroES-like"/>
    <property type="match status" value="1"/>
</dbReference>
<keyword evidence="4" id="KW-0511">Multifunctional enzyme</keyword>
<dbReference type="GO" id="GO:0004312">
    <property type="term" value="F:fatty acid synthase activity"/>
    <property type="evidence" value="ECO:0007669"/>
    <property type="project" value="TreeGrafter"/>
</dbReference>
<dbReference type="SMART" id="SM00822">
    <property type="entry name" value="PKS_KR"/>
    <property type="match status" value="1"/>
</dbReference>
<dbReference type="CDD" id="cd05195">
    <property type="entry name" value="enoyl_red"/>
    <property type="match status" value="1"/>
</dbReference>
<evidence type="ECO:0000259" key="5">
    <source>
        <dbReference type="SMART" id="SM00822"/>
    </source>
</evidence>